<dbReference type="EMBL" id="RBIN01000004">
    <property type="protein sequence ID" value="RKR04404.1"/>
    <property type="molecule type" value="Genomic_DNA"/>
</dbReference>
<protein>
    <submittedName>
        <fullName evidence="2">Putative salt-induced outer membrane protein</fullName>
    </submittedName>
</protein>
<keyword evidence="3" id="KW-1185">Reference proteome</keyword>
<feature type="region of interest" description="Disordered" evidence="1">
    <location>
        <begin position="1"/>
        <end position="22"/>
    </location>
</feature>
<name>A0A420WXD7_9GAMM</name>
<accession>A0A420WXD7</accession>
<sequence>MATQPTDVYNPGHVPSPSGDGNMTSVSDMNALCTACKRHALTPAALPALLLTFYSLGPGASHARAESEAESLFYAPPPASDQNSGFSGHAELGYTALSGNTNTETLLAKGRLSWYSEKWTHTFRMETKSVRDSGNTSAEQYLVGQRERYNLGDSNYLFELGRWEKERFSGYDNQFTTIAGYGRQLLDTDHQQLSIEGGPGYRFDDFEGGGSKHNAVGYGAFDYDFQLTDTASFTQQASIEAASDNITARSYTAISVALNSSLSLRVSHELKSNSNPPDEAEAHTDRTTAASVVYNF</sequence>
<evidence type="ECO:0000313" key="3">
    <source>
        <dbReference type="Proteomes" id="UP000281975"/>
    </source>
</evidence>
<dbReference type="Proteomes" id="UP000281975">
    <property type="component" value="Unassembled WGS sequence"/>
</dbReference>
<dbReference type="InterPro" id="IPR007433">
    <property type="entry name" value="DUF481"/>
</dbReference>
<dbReference type="AlphaFoldDB" id="A0A420WXD7"/>
<reference evidence="2 3" key="1">
    <citation type="submission" date="2018-10" db="EMBL/GenBank/DDBJ databases">
        <title>Genomic Encyclopedia of Type Strains, Phase IV (KMG-IV): sequencing the most valuable type-strain genomes for metagenomic binning, comparative biology and taxonomic classification.</title>
        <authorList>
            <person name="Goeker M."/>
        </authorList>
    </citation>
    <scope>NUCLEOTIDE SEQUENCE [LARGE SCALE GENOMIC DNA]</scope>
    <source>
        <strain evidence="2 3">DSM 23229</strain>
    </source>
</reference>
<evidence type="ECO:0000313" key="2">
    <source>
        <dbReference type="EMBL" id="RKR04404.1"/>
    </source>
</evidence>
<organism evidence="2 3">
    <name type="scientific">Kushneria sinocarnis</name>
    <dbReference type="NCBI Taxonomy" id="595502"/>
    <lineage>
        <taxon>Bacteria</taxon>
        <taxon>Pseudomonadati</taxon>
        <taxon>Pseudomonadota</taxon>
        <taxon>Gammaproteobacteria</taxon>
        <taxon>Oceanospirillales</taxon>
        <taxon>Halomonadaceae</taxon>
        <taxon>Kushneria</taxon>
    </lineage>
</organism>
<evidence type="ECO:0000256" key="1">
    <source>
        <dbReference type="SAM" id="MobiDB-lite"/>
    </source>
</evidence>
<gene>
    <name evidence="2" type="ORF">C7446_1611</name>
</gene>
<comment type="caution">
    <text evidence="2">The sequence shown here is derived from an EMBL/GenBank/DDBJ whole genome shotgun (WGS) entry which is preliminary data.</text>
</comment>
<dbReference type="Pfam" id="PF04338">
    <property type="entry name" value="DUF481"/>
    <property type="match status" value="1"/>
</dbReference>
<proteinExistence type="predicted"/>